<protein>
    <recommendedName>
        <fullName evidence="2">Pyridoxamine 5'-phosphate oxidase N-terminal domain-containing protein</fullName>
    </recommendedName>
</protein>
<dbReference type="Pfam" id="PF01243">
    <property type="entry name" value="PNPOx_N"/>
    <property type="match status" value="1"/>
</dbReference>
<dbReference type="Proteomes" id="UP000028492">
    <property type="component" value="Chromosome"/>
</dbReference>
<dbReference type="AlphaFoldDB" id="A0A075V261"/>
<dbReference type="KEGG" id="aja:AJAP_38900"/>
<keyword evidence="1" id="KW-0560">Oxidoreductase</keyword>
<evidence type="ECO:0000313" key="4">
    <source>
        <dbReference type="Proteomes" id="UP000028492"/>
    </source>
</evidence>
<organism evidence="3 4">
    <name type="scientific">Amycolatopsis japonica</name>
    <dbReference type="NCBI Taxonomy" id="208439"/>
    <lineage>
        <taxon>Bacteria</taxon>
        <taxon>Bacillati</taxon>
        <taxon>Actinomycetota</taxon>
        <taxon>Actinomycetes</taxon>
        <taxon>Pseudonocardiales</taxon>
        <taxon>Pseudonocardiaceae</taxon>
        <taxon>Amycolatopsis</taxon>
        <taxon>Amycolatopsis japonica group</taxon>
    </lineage>
</organism>
<dbReference type="InterPro" id="IPR012349">
    <property type="entry name" value="Split_barrel_FMN-bd"/>
</dbReference>
<dbReference type="InterPro" id="IPR019920">
    <property type="entry name" value="F420-binding_dom_put"/>
</dbReference>
<keyword evidence="4" id="KW-1185">Reference proteome</keyword>
<dbReference type="RefSeq" id="WP_037335370.1">
    <property type="nucleotide sequence ID" value="NZ_CP008953.1"/>
</dbReference>
<name>A0A075V261_9PSEU</name>
<evidence type="ECO:0000313" key="3">
    <source>
        <dbReference type="EMBL" id="AIG80562.1"/>
    </source>
</evidence>
<dbReference type="EMBL" id="CP008953">
    <property type="protein sequence ID" value="AIG80562.1"/>
    <property type="molecule type" value="Genomic_DNA"/>
</dbReference>
<accession>A0A075V261</accession>
<dbReference type="PANTHER" id="PTHR35176:SF6">
    <property type="entry name" value="HEME OXYGENASE HI_0854-RELATED"/>
    <property type="match status" value="1"/>
</dbReference>
<dbReference type="SUPFAM" id="SSF50475">
    <property type="entry name" value="FMN-binding split barrel"/>
    <property type="match status" value="1"/>
</dbReference>
<dbReference type="GO" id="GO:0070967">
    <property type="term" value="F:coenzyme F420 binding"/>
    <property type="evidence" value="ECO:0007669"/>
    <property type="project" value="TreeGrafter"/>
</dbReference>
<proteinExistence type="predicted"/>
<dbReference type="PANTHER" id="PTHR35176">
    <property type="entry name" value="HEME OXYGENASE HI_0854-RELATED"/>
    <property type="match status" value="1"/>
</dbReference>
<dbReference type="Gene3D" id="2.30.110.10">
    <property type="entry name" value="Electron Transport, Fmn-binding Protein, Chain A"/>
    <property type="match status" value="1"/>
</dbReference>
<dbReference type="InterPro" id="IPR011576">
    <property type="entry name" value="Pyridox_Oxase_N"/>
</dbReference>
<evidence type="ECO:0000256" key="1">
    <source>
        <dbReference type="ARBA" id="ARBA00023002"/>
    </source>
</evidence>
<dbReference type="eggNOG" id="COG3576">
    <property type="taxonomic scope" value="Bacteria"/>
</dbReference>
<feature type="domain" description="Pyridoxamine 5'-phosphate oxidase N-terminal" evidence="2">
    <location>
        <begin position="6"/>
        <end position="127"/>
    </location>
</feature>
<dbReference type="NCBIfam" id="TIGR03618">
    <property type="entry name" value="Rv1155_F420"/>
    <property type="match status" value="1"/>
</dbReference>
<reference evidence="3 4" key="1">
    <citation type="journal article" date="2014" name="J. Biotechnol.">
        <title>Complete genome sequence of the actinobacterium Amycolatopsis japonica MG417-CF17(T) (=DSM 44213T) producing (S,S)-N,N'-ethylenediaminedisuccinic acid.</title>
        <authorList>
            <person name="Stegmann E."/>
            <person name="Albersmeier A."/>
            <person name="Spohn M."/>
            <person name="Gert H."/>
            <person name="Weber T."/>
            <person name="Wohlleben W."/>
            <person name="Kalinowski J."/>
            <person name="Ruckert C."/>
        </authorList>
    </citation>
    <scope>NUCLEOTIDE SEQUENCE [LARGE SCALE GENOMIC DNA]</scope>
    <source>
        <strain evidence="4">MG417-CF17 (DSM 44213)</strain>
    </source>
</reference>
<gene>
    <name evidence="3" type="ORF">AJAP_38900</name>
</gene>
<evidence type="ECO:0000259" key="2">
    <source>
        <dbReference type="Pfam" id="PF01243"/>
    </source>
</evidence>
<dbReference type="GO" id="GO:0005829">
    <property type="term" value="C:cytosol"/>
    <property type="evidence" value="ECO:0007669"/>
    <property type="project" value="TreeGrafter"/>
</dbReference>
<dbReference type="InterPro" id="IPR052019">
    <property type="entry name" value="F420H2_bilvrd_red/Heme_oxyg"/>
</dbReference>
<dbReference type="STRING" id="208439.AJAP_38900"/>
<sequence>MGVTFNDATKKLLDGNNFPVLATINADGSAQTSVLWAKRDGDTVIFATVRGRLKERNMARDPRVSVSVFDQENPYDYVEIRGTVEMTDEGGRELINELSHKYLGKDYPDEPAEVVRVLVRITPTKITGNAA</sequence>
<dbReference type="GO" id="GO:0016627">
    <property type="term" value="F:oxidoreductase activity, acting on the CH-CH group of donors"/>
    <property type="evidence" value="ECO:0007669"/>
    <property type="project" value="TreeGrafter"/>
</dbReference>
<dbReference type="HOGENOM" id="CLU_123922_3_0_11"/>